<accession>A0A9N8KR98</accession>
<reference evidence="2" key="1">
    <citation type="submission" date="2020-06" db="EMBL/GenBank/DDBJ databases">
        <authorList>
            <person name="Onetto C."/>
        </authorList>
    </citation>
    <scope>NUCLEOTIDE SEQUENCE</scope>
</reference>
<sequence length="432" mass="48927">MEVDLQQHQCHVFKDFMTLNPSANMPILGKRCALDALNHTLTPDHYAQPLNRNSQYPQYTPLVVALNTICAESKMPIITEAQLHNMQFMPWFDPFAKEFIKSHHAQNLIDINNFLNVQGSITKDHMVLMTAAFSYVIGLENVSLGIVTLVRGQPVKAFHYPDTYLSPKYTAWIVADFRANEPRFFGIGRQVEQKQNFVSGEEVDDEEEHDNEEVSEEGTPVPTTTPRKTAARVLVQQTPLPAGLSADVILQHHKSRLQYNNVLKVGLVYSNQKIAENCKSDSLPKNEQLRHTSAVVKRINTGVNWIEDQYEIDSGAFRTAYDRQRRINGIPIRGKDEVDDDVITANHSKIDAAMTWIRMGGPRPADDHAPHDLSITTASVTNPLNYAMNNDNVGMIYSNNGMVGNEMEVEDDLNWNPEDLDPEQEFAQHMFR</sequence>
<protein>
    <submittedName>
        <fullName evidence="2">Uncharacterized protein</fullName>
    </submittedName>
</protein>
<dbReference type="EMBL" id="CAINUL010000018">
    <property type="protein sequence ID" value="CAD0114610.1"/>
    <property type="molecule type" value="Genomic_DNA"/>
</dbReference>
<evidence type="ECO:0000256" key="1">
    <source>
        <dbReference type="SAM" id="MobiDB-lite"/>
    </source>
</evidence>
<gene>
    <name evidence="2" type="ORF">AWRI4620_LOCUS8865</name>
</gene>
<dbReference type="OrthoDB" id="3922109at2759"/>
<dbReference type="Proteomes" id="UP000745764">
    <property type="component" value="Unassembled WGS sequence"/>
</dbReference>
<organism evidence="2 3">
    <name type="scientific">Aureobasidium uvarum</name>
    <dbReference type="NCBI Taxonomy" id="2773716"/>
    <lineage>
        <taxon>Eukaryota</taxon>
        <taxon>Fungi</taxon>
        <taxon>Dikarya</taxon>
        <taxon>Ascomycota</taxon>
        <taxon>Pezizomycotina</taxon>
        <taxon>Dothideomycetes</taxon>
        <taxon>Dothideomycetidae</taxon>
        <taxon>Dothideales</taxon>
        <taxon>Saccotheciaceae</taxon>
        <taxon>Aureobasidium</taxon>
    </lineage>
</organism>
<comment type="caution">
    <text evidence="2">The sequence shown here is derived from an EMBL/GenBank/DDBJ whole genome shotgun (WGS) entry which is preliminary data.</text>
</comment>
<evidence type="ECO:0000313" key="2">
    <source>
        <dbReference type="EMBL" id="CAD0114610.1"/>
    </source>
</evidence>
<dbReference type="AlphaFoldDB" id="A0A9N8KR98"/>
<proteinExistence type="predicted"/>
<feature type="region of interest" description="Disordered" evidence="1">
    <location>
        <begin position="196"/>
        <end position="227"/>
    </location>
</feature>
<evidence type="ECO:0000313" key="3">
    <source>
        <dbReference type="Proteomes" id="UP000745764"/>
    </source>
</evidence>
<name>A0A9N8KR98_9PEZI</name>
<keyword evidence="3" id="KW-1185">Reference proteome</keyword>
<feature type="compositionally biased region" description="Acidic residues" evidence="1">
    <location>
        <begin position="201"/>
        <end position="216"/>
    </location>
</feature>